<feature type="transmembrane region" description="Helical" evidence="12">
    <location>
        <begin position="403"/>
        <end position="421"/>
    </location>
</feature>
<evidence type="ECO:0000256" key="8">
    <source>
        <dbReference type="ARBA" id="ARBA00053004"/>
    </source>
</evidence>
<evidence type="ECO:0000256" key="12">
    <source>
        <dbReference type="SAM" id="Phobius"/>
    </source>
</evidence>
<evidence type="ECO:0000259" key="13">
    <source>
        <dbReference type="Pfam" id="PF13632"/>
    </source>
</evidence>
<dbReference type="AlphaFoldDB" id="A0A0Q9ZND2"/>
<comment type="caution">
    <text evidence="14">The sequence shown here is derived from an EMBL/GenBank/DDBJ whole genome shotgun (WGS) entry which is preliminary data.</text>
</comment>
<keyword evidence="7 12" id="KW-0472">Membrane</keyword>
<keyword evidence="15" id="KW-1185">Reference proteome</keyword>
<feature type="transmembrane region" description="Helical" evidence="12">
    <location>
        <begin position="338"/>
        <end position="359"/>
    </location>
</feature>
<dbReference type="FunFam" id="3.90.550.10:FF:000164">
    <property type="entry name" value="Beta-(1-3)-glucosyl transferase"/>
    <property type="match status" value="1"/>
</dbReference>
<dbReference type="PANTHER" id="PTHR43867:SF4">
    <property type="entry name" value="BETA-(1-3)-GLUCOSYL TRANSFERASE"/>
    <property type="match status" value="1"/>
</dbReference>
<accession>A0A0Q9ZND2</accession>
<feature type="transmembrane region" description="Helical" evidence="12">
    <location>
        <begin position="365"/>
        <end position="391"/>
    </location>
</feature>
<dbReference type="InterPro" id="IPR001173">
    <property type="entry name" value="Glyco_trans_2-like"/>
</dbReference>
<dbReference type="OrthoDB" id="9766299at2"/>
<evidence type="ECO:0000256" key="7">
    <source>
        <dbReference type="ARBA" id="ARBA00023136"/>
    </source>
</evidence>
<feature type="domain" description="Glycosyltransferase 2-like" evidence="13">
    <location>
        <begin position="175"/>
        <end position="373"/>
    </location>
</feature>
<keyword evidence="3" id="KW-0808">Transferase</keyword>
<keyword evidence="4 12" id="KW-0812">Transmembrane</keyword>
<evidence type="ECO:0000256" key="11">
    <source>
        <dbReference type="ARBA" id="ARBA00078564"/>
    </source>
</evidence>
<organism evidence="14 15">
    <name type="scientific">Salegentibacter mishustinae</name>
    <dbReference type="NCBI Taxonomy" id="270918"/>
    <lineage>
        <taxon>Bacteria</taxon>
        <taxon>Pseudomonadati</taxon>
        <taxon>Bacteroidota</taxon>
        <taxon>Flavobacteriia</taxon>
        <taxon>Flavobacteriales</taxon>
        <taxon>Flavobacteriaceae</taxon>
        <taxon>Salegentibacter</taxon>
    </lineage>
</organism>
<feature type="transmembrane region" description="Helical" evidence="12">
    <location>
        <begin position="465"/>
        <end position="485"/>
    </location>
</feature>
<evidence type="ECO:0000256" key="10">
    <source>
        <dbReference type="ARBA" id="ARBA00068721"/>
    </source>
</evidence>
<comment type="subcellular location">
    <subcellularLocation>
        <location evidence="1">Membrane</location>
        <topology evidence="1">Multi-pass membrane protein</topology>
    </subcellularLocation>
</comment>
<keyword evidence="6 12" id="KW-1133">Transmembrane helix</keyword>
<dbReference type="EC" id="2.4.1.336" evidence="9"/>
<dbReference type="STRING" id="270918.APR42_12805"/>
<evidence type="ECO:0000256" key="6">
    <source>
        <dbReference type="ARBA" id="ARBA00022989"/>
    </source>
</evidence>
<evidence type="ECO:0000256" key="2">
    <source>
        <dbReference type="ARBA" id="ARBA00022676"/>
    </source>
</evidence>
<dbReference type="InterPro" id="IPR050321">
    <property type="entry name" value="Glycosyltr_2/OpgH_subfam"/>
</dbReference>
<dbReference type="PANTHER" id="PTHR43867">
    <property type="entry name" value="CELLULOSE SYNTHASE CATALYTIC SUBUNIT A [UDP-FORMING]"/>
    <property type="match status" value="1"/>
</dbReference>
<evidence type="ECO:0000313" key="15">
    <source>
        <dbReference type="Proteomes" id="UP000051643"/>
    </source>
</evidence>
<evidence type="ECO:0000256" key="3">
    <source>
        <dbReference type="ARBA" id="ARBA00022679"/>
    </source>
</evidence>
<protein>
    <recommendedName>
        <fullName evidence="10">Beta-monoglucosyldiacylglycerol synthase</fullName>
        <ecNumber evidence="9">2.4.1.336</ecNumber>
    </recommendedName>
    <alternativeName>
        <fullName evidence="11">UDP-glucose:1,2-diacylglycerol 3-beta-D-glucosyltransferase</fullName>
    </alternativeName>
</protein>
<dbReference type="Pfam" id="PF13632">
    <property type="entry name" value="Glyco_trans_2_3"/>
    <property type="match status" value="1"/>
</dbReference>
<evidence type="ECO:0000313" key="14">
    <source>
        <dbReference type="EMBL" id="KRG30067.1"/>
    </source>
</evidence>
<dbReference type="SUPFAM" id="SSF53448">
    <property type="entry name" value="Nucleotide-diphospho-sugar transferases"/>
    <property type="match status" value="1"/>
</dbReference>
<gene>
    <name evidence="14" type="ORF">APR42_12805</name>
</gene>
<dbReference type="GO" id="GO:0005886">
    <property type="term" value="C:plasma membrane"/>
    <property type="evidence" value="ECO:0007669"/>
    <property type="project" value="TreeGrafter"/>
</dbReference>
<dbReference type="EMBL" id="LKTP01000002">
    <property type="protein sequence ID" value="KRG30067.1"/>
    <property type="molecule type" value="Genomic_DNA"/>
</dbReference>
<reference evidence="14" key="1">
    <citation type="submission" date="2015-10" db="EMBL/GenBank/DDBJ databases">
        <title>Draft genome sequence of Salegentibacter mishustinae KCTC 12263.</title>
        <authorList>
            <person name="Lin W."/>
            <person name="Zheng Q."/>
        </authorList>
    </citation>
    <scope>NUCLEOTIDE SEQUENCE [LARGE SCALE GENOMIC DNA]</scope>
    <source>
        <strain evidence="14">KCTC 12263</strain>
    </source>
</reference>
<dbReference type="InterPro" id="IPR029044">
    <property type="entry name" value="Nucleotide-diphossugar_trans"/>
</dbReference>
<evidence type="ECO:0000256" key="4">
    <source>
        <dbReference type="ARBA" id="ARBA00022692"/>
    </source>
</evidence>
<dbReference type="GO" id="GO:0016758">
    <property type="term" value="F:hexosyltransferase activity"/>
    <property type="evidence" value="ECO:0007669"/>
    <property type="project" value="TreeGrafter"/>
</dbReference>
<keyword evidence="2" id="KW-0328">Glycosyltransferase</keyword>
<dbReference type="Gene3D" id="3.90.550.10">
    <property type="entry name" value="Spore Coat Polysaccharide Biosynthesis Protein SpsA, Chain A"/>
    <property type="match status" value="1"/>
</dbReference>
<dbReference type="Proteomes" id="UP000051643">
    <property type="component" value="Unassembled WGS sequence"/>
</dbReference>
<dbReference type="RefSeq" id="WP_057480675.1">
    <property type="nucleotide sequence ID" value="NZ_BMWR01000006.1"/>
</dbReference>
<name>A0A0Q9ZND2_9FLAO</name>
<comment type="catalytic activity">
    <reaction evidence="8">
        <text>a 1,2-diacyl-sn-glycerol + UDP-alpha-D-glucose = a 1,2-diacyl-3-O-(beta-D-glucopyranosyl)-sn-glycerol + UDP + H(+)</text>
        <dbReference type="Rhea" id="RHEA:17285"/>
        <dbReference type="ChEBI" id="CHEBI:15378"/>
        <dbReference type="ChEBI" id="CHEBI:17815"/>
        <dbReference type="ChEBI" id="CHEBI:58223"/>
        <dbReference type="ChEBI" id="CHEBI:58885"/>
        <dbReference type="ChEBI" id="CHEBI:75799"/>
        <dbReference type="EC" id="2.4.1.336"/>
    </reaction>
</comment>
<evidence type="ECO:0000256" key="1">
    <source>
        <dbReference type="ARBA" id="ARBA00004141"/>
    </source>
</evidence>
<keyword evidence="5" id="KW-0460">Magnesium</keyword>
<sequence length="502" mass="56795">MSRLIPIFKSNNLLIVSVILISALLILAPKILLGFLIFNLFVISLHGSLQLWWALKKEKTTKKSSSSIASPEANQLYEKNKPGNKSPKISIHIPAYNEPSDILIATIQSCLNIDYPNFEIIVLDNNTPNQETWLPVRDFCSDKKNVFFYHIDNLQGYKAGALDVCMELTNPDSKYIFIVDADYRVSANCLKTAVEIAENQNADLVQFPQDYYSNGKNSALIEEYAHYFRVFAKGGNYNNSVLATGTLSLYKQKALEKVGGWKCNSITEDAEMGLKFQEKQLKSVFCEKTIGKGLLPFSIKDLKIQRERWVYGNMQCIGKLFNSSEISLRRKLSLMVQLTSWVNFLNFSLLSALLSIMLFPLIPSIYFHRALTITASSLWVFISFKFILFGISTNFKPKLHLKTWLINLVFTGLNTFCWIGVLQGKSKPFERTSKFIINTNQNLECSILGLGLFTVSAMLALMENVILAGLFLLPAIFIFSGQIILKQQLNSRNTAIPNFKRS</sequence>
<feature type="transmembrane region" description="Helical" evidence="12">
    <location>
        <begin position="12"/>
        <end position="29"/>
    </location>
</feature>
<evidence type="ECO:0000256" key="5">
    <source>
        <dbReference type="ARBA" id="ARBA00022842"/>
    </source>
</evidence>
<proteinExistence type="predicted"/>
<evidence type="ECO:0000256" key="9">
    <source>
        <dbReference type="ARBA" id="ARBA00066964"/>
    </source>
</evidence>